<feature type="compositionally biased region" description="Polar residues" evidence="1">
    <location>
        <begin position="1"/>
        <end position="28"/>
    </location>
</feature>
<gene>
    <name evidence="2" type="ORF">K461DRAFT_272629</name>
</gene>
<dbReference type="AlphaFoldDB" id="A0A9P4MKR4"/>
<feature type="region of interest" description="Disordered" evidence="1">
    <location>
        <begin position="50"/>
        <end position="75"/>
    </location>
</feature>
<accession>A0A9P4MKR4</accession>
<name>A0A9P4MKR4_9PEZI</name>
<dbReference type="OrthoDB" id="3908240at2759"/>
<dbReference type="EMBL" id="ML996081">
    <property type="protein sequence ID" value="KAF2156582.1"/>
    <property type="molecule type" value="Genomic_DNA"/>
</dbReference>
<proteinExistence type="predicted"/>
<protein>
    <submittedName>
        <fullName evidence="2">Uncharacterized protein</fullName>
    </submittedName>
</protein>
<keyword evidence="3" id="KW-1185">Reference proteome</keyword>
<sequence length="590" mass="65281">MDPDTPSHQPTLTTKRSADTSVHSQTEATRSRGLIEDWAKNAKSFTDFDLSNRLDVEQSNQPLHTMSDQDPPLSTNPEDFDYIITTNDDEDFETVEASPHFPSSAVASVDTDTESISESGETVETVSACGHSDGETVASVNSELEDVQDNPNASFRFPDPIAPPTEASQTLPETAALLEHDLPPRSVDDFSGLDKDDDWSAIRDSEITIRGLTTDIDTPKLEQSSAELGNETRGVSLNLPQDTSQNKADSVGKHKVKLNLASYAGPVVGIVLWLFCMATLSVKFELYQLLTGSHPLEPHVEMRLRHNTLDEILLSKGLVDSAGTAITAQHVLQYPSVFVPPAENPQITFPTEIAADIIDNNKLFISLPKEASGRNYLSRPEVRILEAKCSLISQERCEISILKQEDLIQGLTFILLDMPKKIRFFRIHIQSEQHVKVIRAGVPIEKPVMNPVHFGGSRAATRKKILDEFQGVLSFFVDESVKVDHAIRRFVSKKNKEYMKAGKLLPTQALRLRAKRAFRMSVGRVHGVHQNVAPLLLQIKATKRSLSEKMVNGVPSKMTSVGRQTGAVLFRAQRNGLGIARRMVRALRLA</sequence>
<organism evidence="2 3">
    <name type="scientific">Myriangium duriaei CBS 260.36</name>
    <dbReference type="NCBI Taxonomy" id="1168546"/>
    <lineage>
        <taxon>Eukaryota</taxon>
        <taxon>Fungi</taxon>
        <taxon>Dikarya</taxon>
        <taxon>Ascomycota</taxon>
        <taxon>Pezizomycotina</taxon>
        <taxon>Dothideomycetes</taxon>
        <taxon>Dothideomycetidae</taxon>
        <taxon>Myriangiales</taxon>
        <taxon>Myriangiaceae</taxon>
        <taxon>Myriangium</taxon>
    </lineage>
</organism>
<feature type="region of interest" description="Disordered" evidence="1">
    <location>
        <begin position="1"/>
        <end position="35"/>
    </location>
</feature>
<comment type="caution">
    <text evidence="2">The sequence shown here is derived from an EMBL/GenBank/DDBJ whole genome shotgun (WGS) entry which is preliminary data.</text>
</comment>
<evidence type="ECO:0000313" key="2">
    <source>
        <dbReference type="EMBL" id="KAF2156582.1"/>
    </source>
</evidence>
<dbReference type="Proteomes" id="UP000799439">
    <property type="component" value="Unassembled WGS sequence"/>
</dbReference>
<reference evidence="2" key="1">
    <citation type="journal article" date="2020" name="Stud. Mycol.">
        <title>101 Dothideomycetes genomes: a test case for predicting lifestyles and emergence of pathogens.</title>
        <authorList>
            <person name="Haridas S."/>
            <person name="Albert R."/>
            <person name="Binder M."/>
            <person name="Bloem J."/>
            <person name="Labutti K."/>
            <person name="Salamov A."/>
            <person name="Andreopoulos B."/>
            <person name="Baker S."/>
            <person name="Barry K."/>
            <person name="Bills G."/>
            <person name="Bluhm B."/>
            <person name="Cannon C."/>
            <person name="Castanera R."/>
            <person name="Culley D."/>
            <person name="Daum C."/>
            <person name="Ezra D."/>
            <person name="Gonzalez J."/>
            <person name="Henrissat B."/>
            <person name="Kuo A."/>
            <person name="Liang C."/>
            <person name="Lipzen A."/>
            <person name="Lutzoni F."/>
            <person name="Magnuson J."/>
            <person name="Mondo S."/>
            <person name="Nolan M."/>
            <person name="Ohm R."/>
            <person name="Pangilinan J."/>
            <person name="Park H.-J."/>
            <person name="Ramirez L."/>
            <person name="Alfaro M."/>
            <person name="Sun H."/>
            <person name="Tritt A."/>
            <person name="Yoshinaga Y."/>
            <person name="Zwiers L.-H."/>
            <person name="Turgeon B."/>
            <person name="Goodwin S."/>
            <person name="Spatafora J."/>
            <person name="Crous P."/>
            <person name="Grigoriev I."/>
        </authorList>
    </citation>
    <scope>NUCLEOTIDE SEQUENCE</scope>
    <source>
        <strain evidence="2">CBS 260.36</strain>
    </source>
</reference>
<feature type="compositionally biased region" description="Polar residues" evidence="1">
    <location>
        <begin position="57"/>
        <end position="75"/>
    </location>
</feature>
<evidence type="ECO:0000313" key="3">
    <source>
        <dbReference type="Proteomes" id="UP000799439"/>
    </source>
</evidence>
<evidence type="ECO:0000256" key="1">
    <source>
        <dbReference type="SAM" id="MobiDB-lite"/>
    </source>
</evidence>